<organism evidence="9 10">
    <name type="scientific">Lysinibacillus alkalisoli</name>
    <dbReference type="NCBI Taxonomy" id="1911548"/>
    <lineage>
        <taxon>Bacteria</taxon>
        <taxon>Bacillati</taxon>
        <taxon>Bacillota</taxon>
        <taxon>Bacilli</taxon>
        <taxon>Bacillales</taxon>
        <taxon>Bacillaceae</taxon>
        <taxon>Lysinibacillus</taxon>
    </lineage>
</organism>
<feature type="domain" description="Peptidase S8/S53" evidence="8">
    <location>
        <begin position="126"/>
        <end position="371"/>
    </location>
</feature>
<dbReference type="PROSITE" id="PS51892">
    <property type="entry name" value="SUBTILASE"/>
    <property type="match status" value="1"/>
</dbReference>
<dbReference type="Gene3D" id="3.40.50.200">
    <property type="entry name" value="Peptidase S8/S53 domain"/>
    <property type="match status" value="1"/>
</dbReference>
<keyword evidence="3 5" id="KW-0378">Hydrolase</keyword>
<name>A0A917D485_9BACI</name>
<feature type="active site" description="Charge relay system" evidence="5">
    <location>
        <position position="134"/>
    </location>
</feature>
<proteinExistence type="inferred from homology"/>
<evidence type="ECO:0000313" key="10">
    <source>
        <dbReference type="Proteomes" id="UP000616608"/>
    </source>
</evidence>
<evidence type="ECO:0000313" key="9">
    <source>
        <dbReference type="EMBL" id="GGG11088.1"/>
    </source>
</evidence>
<evidence type="ECO:0000256" key="6">
    <source>
        <dbReference type="RuleBase" id="RU003355"/>
    </source>
</evidence>
<keyword evidence="4 5" id="KW-0720">Serine protease</keyword>
<evidence type="ECO:0000256" key="2">
    <source>
        <dbReference type="ARBA" id="ARBA00022670"/>
    </source>
</evidence>
<dbReference type="PANTHER" id="PTHR43806">
    <property type="entry name" value="PEPTIDASE S8"/>
    <property type="match status" value="1"/>
</dbReference>
<dbReference type="InterPro" id="IPR000209">
    <property type="entry name" value="Peptidase_S8/S53_dom"/>
</dbReference>
<dbReference type="PRINTS" id="PR00723">
    <property type="entry name" value="SUBTILISIN"/>
</dbReference>
<dbReference type="InterPro" id="IPR036852">
    <property type="entry name" value="Peptidase_S8/S53_dom_sf"/>
</dbReference>
<reference evidence="9" key="2">
    <citation type="submission" date="2020-09" db="EMBL/GenBank/DDBJ databases">
        <authorList>
            <person name="Sun Q."/>
            <person name="Zhou Y."/>
        </authorList>
    </citation>
    <scope>NUCLEOTIDE SEQUENCE</scope>
    <source>
        <strain evidence="9">CGMCC 1.15760</strain>
    </source>
</reference>
<dbReference type="InterPro" id="IPR023828">
    <property type="entry name" value="Peptidase_S8_Ser-AS"/>
</dbReference>
<comment type="similarity">
    <text evidence="1 5 6">Belongs to the peptidase S8 family.</text>
</comment>
<dbReference type="GO" id="GO:0004252">
    <property type="term" value="F:serine-type endopeptidase activity"/>
    <property type="evidence" value="ECO:0007669"/>
    <property type="project" value="UniProtKB-UniRule"/>
</dbReference>
<dbReference type="AlphaFoldDB" id="A0A917D485"/>
<dbReference type="EMBL" id="BMJT01000001">
    <property type="protein sequence ID" value="GGG11088.1"/>
    <property type="molecule type" value="Genomic_DNA"/>
</dbReference>
<feature type="active site" description="Charge relay system" evidence="5">
    <location>
        <position position="323"/>
    </location>
</feature>
<dbReference type="SUPFAM" id="SSF52743">
    <property type="entry name" value="Subtilisin-like"/>
    <property type="match status" value="1"/>
</dbReference>
<dbReference type="PANTHER" id="PTHR43806:SF11">
    <property type="entry name" value="CEREVISIN-RELATED"/>
    <property type="match status" value="1"/>
</dbReference>
<evidence type="ECO:0000259" key="8">
    <source>
        <dbReference type="Pfam" id="PF00082"/>
    </source>
</evidence>
<dbReference type="GO" id="GO:0006508">
    <property type="term" value="P:proteolysis"/>
    <property type="evidence" value="ECO:0007669"/>
    <property type="project" value="UniProtKB-KW"/>
</dbReference>
<dbReference type="Proteomes" id="UP000616608">
    <property type="component" value="Unassembled WGS sequence"/>
</dbReference>
<keyword evidence="7" id="KW-0732">Signal</keyword>
<feature type="active site" description="Charge relay system" evidence="5">
    <location>
        <position position="167"/>
    </location>
</feature>
<gene>
    <name evidence="9" type="ORF">GCM10007425_01760</name>
</gene>
<evidence type="ECO:0000256" key="4">
    <source>
        <dbReference type="ARBA" id="ARBA00022825"/>
    </source>
</evidence>
<evidence type="ECO:0000256" key="1">
    <source>
        <dbReference type="ARBA" id="ARBA00011073"/>
    </source>
</evidence>
<dbReference type="InterPro" id="IPR023827">
    <property type="entry name" value="Peptidase_S8_Asp-AS"/>
</dbReference>
<dbReference type="InterPro" id="IPR050131">
    <property type="entry name" value="Peptidase_S8_subtilisin-like"/>
</dbReference>
<keyword evidence="2 5" id="KW-0645">Protease</keyword>
<dbReference type="PROSITE" id="PS00136">
    <property type="entry name" value="SUBTILASE_ASP"/>
    <property type="match status" value="1"/>
</dbReference>
<protein>
    <recommendedName>
        <fullName evidence="8">Peptidase S8/S53 domain-containing protein</fullName>
    </recommendedName>
</protein>
<sequence length="741" mass="82450">MKRFLSGFILACTVVLLPQVVLAETTQDELNEIDRVIIKYNKNAQQFSRFSQENTDVYIDETQHYISLPKQLLSTKKVQQLIKKGDVQYIEADYKRHAYDLKSHITDWDTTSLGVENFTTQLKPKKEALIAVVDTGVDYNHPALKDYVVPGYDFVDDDNDAMDEQGHGTHVAGIALRGANYNNVKILPVRVLDKNGAGQDAQIASGIRYAVDQGANVINLSLGGDGISQTQRDAILYALDQQVNVIVASGNEDELIYNKYPASEREVLTVGASAKNKARANFSNYGVELDVMAPGQRIYSSFPRELDIEDGKRDGYAYLDGTSMATPFVSGIVGLIHASYPELTSEEIEVLLKSQAELPANVDFDEELGFGHLKADRFSVDQKAFLINTTFLTEGNDDVQIGVYGYDNHTVDVAVNNKNTVVKTTSGITHVPFAIEKQSEAMITATLRDSSGTIVETVTRAVPVVTQDIVVDIKNENNMAPTLMAASLYGEKDGVVEPLTRYIETSSKGTFALSTHPYDDFDQLYLTVVADGAFYTQKVDAEATVSLSPAQLKKVKVDNSVLQYPKEKRFNNIYAIAPPMHTTVAYMDDWAFPSLLPLNYLTNPYVYVNEGTYDFKFIDAGKNHAFLTMRAVPVTQNTTIDFKNAGYLQRVHLNGESILPIPIFQMYFEPVLPGQEPTMMGTPMGSNKPTYITRGTYDAYVHFYIMGIPLMSVKGEHVRITNNRTYNLFMEDDTLNMKIAN</sequence>
<accession>A0A917D485</accession>
<dbReference type="InterPro" id="IPR015500">
    <property type="entry name" value="Peptidase_S8_subtilisin-rel"/>
</dbReference>
<dbReference type="Pfam" id="PF00082">
    <property type="entry name" value="Peptidase_S8"/>
    <property type="match status" value="1"/>
</dbReference>
<evidence type="ECO:0000256" key="3">
    <source>
        <dbReference type="ARBA" id="ARBA00022801"/>
    </source>
</evidence>
<comment type="caution">
    <text evidence="9">The sequence shown here is derived from an EMBL/GenBank/DDBJ whole genome shotgun (WGS) entry which is preliminary data.</text>
</comment>
<evidence type="ECO:0000256" key="7">
    <source>
        <dbReference type="SAM" id="SignalP"/>
    </source>
</evidence>
<reference evidence="9" key="1">
    <citation type="journal article" date="2014" name="Int. J. Syst. Evol. Microbiol.">
        <title>Complete genome sequence of Corynebacterium casei LMG S-19264T (=DSM 44701T), isolated from a smear-ripened cheese.</title>
        <authorList>
            <consortium name="US DOE Joint Genome Institute (JGI-PGF)"/>
            <person name="Walter F."/>
            <person name="Albersmeier A."/>
            <person name="Kalinowski J."/>
            <person name="Ruckert C."/>
        </authorList>
    </citation>
    <scope>NUCLEOTIDE SEQUENCE</scope>
    <source>
        <strain evidence="9">CGMCC 1.15760</strain>
    </source>
</reference>
<dbReference type="RefSeq" id="WP_188613125.1">
    <property type="nucleotide sequence ID" value="NZ_BMJT01000001.1"/>
</dbReference>
<dbReference type="PROSITE" id="PS00138">
    <property type="entry name" value="SUBTILASE_SER"/>
    <property type="match status" value="1"/>
</dbReference>
<evidence type="ECO:0000256" key="5">
    <source>
        <dbReference type="PROSITE-ProRule" id="PRU01240"/>
    </source>
</evidence>
<keyword evidence="10" id="KW-1185">Reference proteome</keyword>
<feature type="signal peptide" evidence="7">
    <location>
        <begin position="1"/>
        <end position="23"/>
    </location>
</feature>
<feature type="chain" id="PRO_5036724907" description="Peptidase S8/S53 domain-containing protein" evidence="7">
    <location>
        <begin position="24"/>
        <end position="741"/>
    </location>
</feature>